<evidence type="ECO:0000313" key="5">
    <source>
        <dbReference type="EMBL" id="MCB8883580.1"/>
    </source>
</evidence>
<dbReference type="Pfam" id="PF13407">
    <property type="entry name" value="Peripla_BP_4"/>
    <property type="match status" value="1"/>
</dbReference>
<gene>
    <name evidence="5" type="ORF">ACELLULO517_25250</name>
</gene>
<evidence type="ECO:0000256" key="1">
    <source>
        <dbReference type="ARBA" id="ARBA00004196"/>
    </source>
</evidence>
<dbReference type="RefSeq" id="WP_227310237.1">
    <property type="nucleotide sequence ID" value="NZ_JAESVA010000014.1"/>
</dbReference>
<organism evidence="5 6">
    <name type="scientific">Acidisoma cellulosilyticum</name>
    <dbReference type="NCBI Taxonomy" id="2802395"/>
    <lineage>
        <taxon>Bacteria</taxon>
        <taxon>Pseudomonadati</taxon>
        <taxon>Pseudomonadota</taxon>
        <taxon>Alphaproteobacteria</taxon>
        <taxon>Acetobacterales</taxon>
        <taxon>Acidocellaceae</taxon>
        <taxon>Acidisoma</taxon>
    </lineage>
</organism>
<evidence type="ECO:0000256" key="2">
    <source>
        <dbReference type="ARBA" id="ARBA00007639"/>
    </source>
</evidence>
<dbReference type="GO" id="GO:0030246">
    <property type="term" value="F:carbohydrate binding"/>
    <property type="evidence" value="ECO:0007669"/>
    <property type="project" value="UniProtKB-ARBA"/>
</dbReference>
<accession>A0A963Z7Q3</accession>
<comment type="caution">
    <text evidence="5">The sequence shown here is derived from an EMBL/GenBank/DDBJ whole genome shotgun (WGS) entry which is preliminary data.</text>
</comment>
<evidence type="ECO:0000259" key="4">
    <source>
        <dbReference type="Pfam" id="PF13407"/>
    </source>
</evidence>
<comment type="subcellular location">
    <subcellularLocation>
        <location evidence="1">Cell envelope</location>
    </subcellularLocation>
</comment>
<proteinExistence type="inferred from homology"/>
<dbReference type="Gene3D" id="3.40.50.2300">
    <property type="match status" value="2"/>
</dbReference>
<dbReference type="GO" id="GO:0030313">
    <property type="term" value="C:cell envelope"/>
    <property type="evidence" value="ECO:0007669"/>
    <property type="project" value="UniProtKB-SubCell"/>
</dbReference>
<dbReference type="InterPro" id="IPR028082">
    <property type="entry name" value="Peripla_BP_I"/>
</dbReference>
<reference evidence="5 6" key="1">
    <citation type="journal article" date="2021" name="Microorganisms">
        <title>Acidisoma silvae sp. nov. and Acidisomacellulosilytica sp. nov., Two Acidophilic Bacteria Isolated from Decaying Wood, Hydrolyzing Cellulose and Producing Poly-3-hydroxybutyrate.</title>
        <authorList>
            <person name="Mieszkin S."/>
            <person name="Pouder E."/>
            <person name="Uroz S."/>
            <person name="Simon-Colin C."/>
            <person name="Alain K."/>
        </authorList>
    </citation>
    <scope>NUCLEOTIDE SEQUENCE [LARGE SCALE GENOMIC DNA]</scope>
    <source>
        <strain evidence="5 6">HW T5.17</strain>
    </source>
</reference>
<dbReference type="AlphaFoldDB" id="A0A963Z7Q3"/>
<dbReference type="InterPro" id="IPR025997">
    <property type="entry name" value="SBP_2_dom"/>
</dbReference>
<dbReference type="CDD" id="cd01536">
    <property type="entry name" value="PBP1_ABC_sugar_binding-like"/>
    <property type="match status" value="1"/>
</dbReference>
<feature type="domain" description="Periplasmic binding protein" evidence="4">
    <location>
        <begin position="52"/>
        <end position="306"/>
    </location>
</feature>
<dbReference type="Proteomes" id="UP000721844">
    <property type="component" value="Unassembled WGS sequence"/>
</dbReference>
<dbReference type="PANTHER" id="PTHR46847:SF1">
    <property type="entry name" value="D-ALLOSE-BINDING PERIPLASMIC PROTEIN-RELATED"/>
    <property type="match status" value="1"/>
</dbReference>
<keyword evidence="3" id="KW-0732">Signal</keyword>
<sequence>MSQGHKRQNYLRNLMLGTVAAGLLGIFGGAAPAWAAAKGSKVILLTVSQSCEYCALHERAFLKAAAADGINVEVKINNFDAGQQASQVDQAVAEHPDAIVVWPADASAIVPSLRRIKKAGIPLVVTNSMPNPKYQSLWNIYTGPDDLGNGQQAGEAMIQGLKAKGYTGNTDIFVILGVLGTPPQINRLDGFTGVLKAKAPMVKIDGSQPGNWDQTQATDAAAALFTQYGAHIKGVYAEADNMLAGVIVAAQRAGLDPKTLVLVGSNCSVEGVNAITAGTQYATVLQSPIDDGNYAAQAVADLLDGKSVPKTRFLPHPTITAENVAMCNAAIGR</sequence>
<comment type="similarity">
    <text evidence="2">Belongs to the bacterial solute-binding protein 2 family.</text>
</comment>
<dbReference type="EMBL" id="JAESVA010000014">
    <property type="protein sequence ID" value="MCB8883580.1"/>
    <property type="molecule type" value="Genomic_DNA"/>
</dbReference>
<dbReference type="SUPFAM" id="SSF53822">
    <property type="entry name" value="Periplasmic binding protein-like I"/>
    <property type="match status" value="1"/>
</dbReference>
<protein>
    <submittedName>
        <fullName evidence="5">Sugar ABC transporter substrate-binding protein</fullName>
    </submittedName>
</protein>
<name>A0A963Z7Q3_9PROT</name>
<dbReference type="PANTHER" id="PTHR46847">
    <property type="entry name" value="D-ALLOSE-BINDING PERIPLASMIC PROTEIN-RELATED"/>
    <property type="match status" value="1"/>
</dbReference>
<evidence type="ECO:0000256" key="3">
    <source>
        <dbReference type="ARBA" id="ARBA00022729"/>
    </source>
</evidence>
<keyword evidence="6" id="KW-1185">Reference proteome</keyword>
<evidence type="ECO:0000313" key="6">
    <source>
        <dbReference type="Proteomes" id="UP000721844"/>
    </source>
</evidence>